<accession>A0A0G0VHJ8</accession>
<reference evidence="1 2" key="1">
    <citation type="journal article" date="2015" name="Nature">
        <title>rRNA introns, odd ribosomes, and small enigmatic genomes across a large radiation of phyla.</title>
        <authorList>
            <person name="Brown C.T."/>
            <person name="Hug L.A."/>
            <person name="Thomas B.C."/>
            <person name="Sharon I."/>
            <person name="Castelle C.J."/>
            <person name="Singh A."/>
            <person name="Wilkins M.J."/>
            <person name="Williams K.H."/>
            <person name="Banfield J.F."/>
        </authorList>
    </citation>
    <scope>NUCLEOTIDE SEQUENCE [LARGE SCALE GENOMIC DNA]</scope>
</reference>
<evidence type="ECO:0000313" key="2">
    <source>
        <dbReference type="Proteomes" id="UP000034108"/>
    </source>
</evidence>
<dbReference type="STRING" id="1619048.UU49_C0011G0032"/>
<dbReference type="AlphaFoldDB" id="A0A0G0VHJ8"/>
<dbReference type="Proteomes" id="UP000034108">
    <property type="component" value="Unassembled WGS sequence"/>
</dbReference>
<protein>
    <submittedName>
        <fullName evidence="1">Uncharacterized protein</fullName>
    </submittedName>
</protein>
<sequence>MQIYQVKSDKLHGTNFSEVCKKAFELYRVIKKKSKRRSYVRSAYFNKEKIFLELFWQHLHEKLNHRDKVRRVRFFPCAIELVQHTKFDPESKENVDRKSEILHRFAGKTKNGEIFFVQIKEDKKSGQKWFMSVFPID</sequence>
<organism evidence="1 2">
    <name type="scientific">Candidatus Magasanikbacteria bacterium GW2011_GWC2_41_17</name>
    <dbReference type="NCBI Taxonomy" id="1619048"/>
    <lineage>
        <taxon>Bacteria</taxon>
        <taxon>Candidatus Magasanikiibacteriota</taxon>
    </lineage>
</organism>
<evidence type="ECO:0000313" key="1">
    <source>
        <dbReference type="EMBL" id="KKR99096.1"/>
    </source>
</evidence>
<comment type="caution">
    <text evidence="1">The sequence shown here is derived from an EMBL/GenBank/DDBJ whole genome shotgun (WGS) entry which is preliminary data.</text>
</comment>
<gene>
    <name evidence="1" type="ORF">UU49_C0011G0032</name>
</gene>
<proteinExistence type="predicted"/>
<dbReference type="EMBL" id="LCAV01000011">
    <property type="protein sequence ID" value="KKR99096.1"/>
    <property type="molecule type" value="Genomic_DNA"/>
</dbReference>
<name>A0A0G0VHJ8_9BACT</name>